<dbReference type="GO" id="GO:0015768">
    <property type="term" value="P:maltose transport"/>
    <property type="evidence" value="ECO:0007669"/>
    <property type="project" value="TreeGrafter"/>
</dbReference>
<comment type="similarity">
    <text evidence="1">Belongs to the bacterial solute-binding protein 1 family.</text>
</comment>
<organism evidence="5 6">
    <name type="scientific">Helcococcus ovis</name>
    <dbReference type="NCBI Taxonomy" id="72026"/>
    <lineage>
        <taxon>Bacteria</taxon>
        <taxon>Bacillati</taxon>
        <taxon>Bacillota</taxon>
        <taxon>Tissierellia</taxon>
        <taxon>Tissierellales</taxon>
        <taxon>Peptoniphilaceae</taxon>
        <taxon>Helcococcus</taxon>
    </lineage>
</organism>
<dbReference type="PANTHER" id="PTHR30061">
    <property type="entry name" value="MALTOSE-BINDING PERIPLASMIC PROTEIN"/>
    <property type="match status" value="1"/>
</dbReference>
<feature type="chain" id="PRO_5043195217" evidence="4">
    <location>
        <begin position="23"/>
        <end position="453"/>
    </location>
</feature>
<proteinExistence type="inferred from homology"/>
<dbReference type="SUPFAM" id="SSF53850">
    <property type="entry name" value="Periplasmic binding protein-like II"/>
    <property type="match status" value="1"/>
</dbReference>
<dbReference type="GO" id="GO:0042956">
    <property type="term" value="P:maltodextrin transmembrane transport"/>
    <property type="evidence" value="ECO:0007669"/>
    <property type="project" value="TreeGrafter"/>
</dbReference>
<evidence type="ECO:0000313" key="5">
    <source>
        <dbReference type="EMBL" id="TFF66652.1"/>
    </source>
</evidence>
<dbReference type="Gene3D" id="3.40.190.10">
    <property type="entry name" value="Periplasmic binding protein-like II"/>
    <property type="match status" value="2"/>
</dbReference>
<reference evidence="5 6" key="1">
    <citation type="submission" date="2019-01" db="EMBL/GenBank/DDBJ databases">
        <title>Draft Genome Sequences of Helcococcus ovis Strains Isolated from the Uterus and Vagina of Dairy Cows with Metritis.</title>
        <authorList>
            <person name="Cunha F."/>
            <person name="Jeon S.J."/>
            <person name="Kutzer P."/>
            <person name="Galvao K.N."/>
        </authorList>
    </citation>
    <scope>NUCLEOTIDE SEQUENCE [LARGE SCALE GENOMIC DNA]</scope>
    <source>
        <strain evidence="5 6">KG-37</strain>
    </source>
</reference>
<feature type="signal peptide" evidence="4">
    <location>
        <begin position="1"/>
        <end position="22"/>
    </location>
</feature>
<dbReference type="RefSeq" id="WP_134744320.1">
    <property type="nucleotide sequence ID" value="NZ_JBFNFK010000006.1"/>
</dbReference>
<evidence type="ECO:0000256" key="3">
    <source>
        <dbReference type="ARBA" id="ARBA00022729"/>
    </source>
</evidence>
<protein>
    <submittedName>
        <fullName evidence="5">Sugar ABC transporter substrate-binding protein</fullName>
    </submittedName>
</protein>
<dbReference type="EMBL" id="SCFR01000008">
    <property type="protein sequence ID" value="TFF66652.1"/>
    <property type="molecule type" value="Genomic_DNA"/>
</dbReference>
<evidence type="ECO:0000256" key="1">
    <source>
        <dbReference type="ARBA" id="ARBA00008520"/>
    </source>
</evidence>
<keyword evidence="2" id="KW-0813">Transport</keyword>
<gene>
    <name evidence="5" type="ORF">EQF91_03390</name>
</gene>
<dbReference type="PANTHER" id="PTHR30061:SF50">
    <property type="entry name" value="MALTOSE_MALTODEXTRIN-BINDING PERIPLASMIC PROTEIN"/>
    <property type="match status" value="1"/>
</dbReference>
<evidence type="ECO:0000313" key="6">
    <source>
        <dbReference type="Proteomes" id="UP000297454"/>
    </source>
</evidence>
<dbReference type="AlphaFoldDB" id="A0A4R9C397"/>
<comment type="caution">
    <text evidence="5">The sequence shown here is derived from an EMBL/GenBank/DDBJ whole genome shotgun (WGS) entry which is preliminary data.</text>
</comment>
<name>A0A4R9C397_9FIRM</name>
<evidence type="ECO:0000256" key="2">
    <source>
        <dbReference type="ARBA" id="ARBA00022448"/>
    </source>
</evidence>
<dbReference type="Proteomes" id="UP000297454">
    <property type="component" value="Unassembled WGS sequence"/>
</dbReference>
<dbReference type="GO" id="GO:1901982">
    <property type="term" value="F:maltose binding"/>
    <property type="evidence" value="ECO:0007669"/>
    <property type="project" value="TreeGrafter"/>
</dbReference>
<evidence type="ECO:0000256" key="4">
    <source>
        <dbReference type="SAM" id="SignalP"/>
    </source>
</evidence>
<accession>A0A4R9C397</accession>
<sequence>MKKQNKVLAFLLIFILCLNACSQYKKIDEPKKELKTEKKLKGTISVTADKKWIPYYEKIANEIMRKNPDAKINIKEISAFEALNVINIDMLNPDAPDVFAFPLDKFSNLYSKNVLSSIPGKEISNKLGGFENFDKGLAGNMKVNDKYYGFPYNLETLIAFVNTKNAKSENIDLNKKIEFTKVKDKDNILFPIFDGWYTASLNNASGIKLLNLEGGKFTSDYAIEYNKLEKNKQQAFNAIFDYWKKHSEKSIDILNPTSSSKYINENFQTGKKGVVVIDGPWVSSSDGIISNEIYKGNVDIYPLSNITIFNNSLSHWKSGWGLGINSRLNDKLEQKKLAIKLITELVNPKNAIELYKSTGKILENVSYKTYEESELNKKDKDLIKIVIDSYAKSKNKPIFKEYDEVWTTWKNAVLSWNTLKPKSAEDAYKNIYLSFKKLTDKLNKERVDNFKLK</sequence>
<dbReference type="GO" id="GO:0055052">
    <property type="term" value="C:ATP-binding cassette (ABC) transporter complex, substrate-binding subunit-containing"/>
    <property type="evidence" value="ECO:0007669"/>
    <property type="project" value="TreeGrafter"/>
</dbReference>
<keyword evidence="3 4" id="KW-0732">Signal</keyword>
<keyword evidence="6" id="KW-1185">Reference proteome</keyword>